<dbReference type="InterPro" id="IPR003029">
    <property type="entry name" value="S1_domain"/>
</dbReference>
<dbReference type="Pfam" id="PF01138">
    <property type="entry name" value="RNase_PH"/>
    <property type="match status" value="2"/>
</dbReference>
<evidence type="ECO:0000256" key="6">
    <source>
        <dbReference type="ARBA" id="ARBA00022842"/>
    </source>
</evidence>
<dbReference type="AlphaFoldDB" id="A0A7G8BPW7"/>
<dbReference type="GO" id="GO:0005829">
    <property type="term" value="C:cytosol"/>
    <property type="evidence" value="ECO:0007669"/>
    <property type="project" value="TreeGrafter"/>
</dbReference>
<dbReference type="Pfam" id="PF00013">
    <property type="entry name" value="KH_1"/>
    <property type="match status" value="1"/>
</dbReference>
<dbReference type="CDD" id="cd11364">
    <property type="entry name" value="RNase_PH_PNPase_2"/>
    <property type="match status" value="1"/>
</dbReference>
<dbReference type="InterPro" id="IPR020568">
    <property type="entry name" value="Ribosomal_Su5_D2-typ_SF"/>
</dbReference>
<evidence type="ECO:0000256" key="1">
    <source>
        <dbReference type="ARBA" id="ARBA00007404"/>
    </source>
</evidence>
<dbReference type="RefSeq" id="WP_186746869.1">
    <property type="nucleotide sequence ID" value="NZ_CP060394.1"/>
</dbReference>
<keyword evidence="12" id="KW-1185">Reference proteome</keyword>
<feature type="compositionally biased region" description="Gly residues" evidence="9">
    <location>
        <begin position="808"/>
        <end position="821"/>
    </location>
</feature>
<keyword evidence="4 8" id="KW-0548">Nucleotidyltransferase</keyword>
<dbReference type="EMBL" id="CP060394">
    <property type="protein sequence ID" value="QNI34587.1"/>
    <property type="molecule type" value="Genomic_DNA"/>
</dbReference>
<comment type="similarity">
    <text evidence="1 8">Belongs to the polyribonucleotide nucleotidyltransferase family.</text>
</comment>
<dbReference type="NCBIfam" id="TIGR03591">
    <property type="entry name" value="polynuc_phos"/>
    <property type="match status" value="1"/>
</dbReference>
<dbReference type="SMART" id="SM00322">
    <property type="entry name" value="KH"/>
    <property type="match status" value="1"/>
</dbReference>
<comment type="subcellular location">
    <subcellularLocation>
        <location evidence="8">Cytoplasm</location>
    </subcellularLocation>
</comment>
<feature type="binding site" evidence="8">
    <location>
        <position position="496"/>
    </location>
    <ligand>
        <name>Mg(2+)</name>
        <dbReference type="ChEBI" id="CHEBI:18420"/>
    </ligand>
</feature>
<dbReference type="InterPro" id="IPR012162">
    <property type="entry name" value="PNPase"/>
</dbReference>
<protein>
    <recommendedName>
        <fullName evidence="8">Polyribonucleotide nucleotidyltransferase</fullName>
        <ecNumber evidence="8">2.7.7.8</ecNumber>
    </recommendedName>
    <alternativeName>
        <fullName evidence="8">Polynucleotide phosphorylase</fullName>
        <shortName evidence="8">PNPase</shortName>
    </alternativeName>
</protein>
<dbReference type="InterPro" id="IPR001247">
    <property type="entry name" value="ExoRNase_PH_dom1"/>
</dbReference>
<dbReference type="InterPro" id="IPR004088">
    <property type="entry name" value="KH_dom_type_1"/>
</dbReference>
<keyword evidence="7 8" id="KW-0694">RNA-binding</keyword>
<evidence type="ECO:0000256" key="4">
    <source>
        <dbReference type="ARBA" id="ARBA00022695"/>
    </source>
</evidence>
<dbReference type="PROSITE" id="PS50126">
    <property type="entry name" value="S1"/>
    <property type="match status" value="1"/>
</dbReference>
<feature type="binding site" evidence="8">
    <location>
        <position position="490"/>
    </location>
    <ligand>
        <name>Mg(2+)</name>
        <dbReference type="ChEBI" id="CHEBI:18420"/>
    </ligand>
</feature>
<accession>A0A7G8BPW7</accession>
<dbReference type="FunFam" id="3.30.1370.10:FF:000001">
    <property type="entry name" value="Polyribonucleotide nucleotidyltransferase"/>
    <property type="match status" value="1"/>
</dbReference>
<dbReference type="CDD" id="cd02393">
    <property type="entry name" value="KH-I_PNPase"/>
    <property type="match status" value="1"/>
</dbReference>
<feature type="region of interest" description="Disordered" evidence="9">
    <location>
        <begin position="706"/>
        <end position="821"/>
    </location>
</feature>
<dbReference type="Pfam" id="PF03726">
    <property type="entry name" value="PNPase"/>
    <property type="match status" value="1"/>
</dbReference>
<dbReference type="GO" id="GO:0006402">
    <property type="term" value="P:mRNA catabolic process"/>
    <property type="evidence" value="ECO:0007669"/>
    <property type="project" value="UniProtKB-UniRule"/>
</dbReference>
<dbReference type="InterPro" id="IPR015847">
    <property type="entry name" value="ExoRNase_PH_dom2"/>
</dbReference>
<keyword evidence="6 8" id="KW-0460">Magnesium</keyword>
<dbReference type="InterPro" id="IPR015848">
    <property type="entry name" value="PNPase_PH_RNA-bd_bac/org-type"/>
</dbReference>
<feature type="domain" description="S1 motif" evidence="10">
    <location>
        <begin position="626"/>
        <end position="693"/>
    </location>
</feature>
<dbReference type="GO" id="GO:0000287">
    <property type="term" value="F:magnesium ion binding"/>
    <property type="evidence" value="ECO:0007669"/>
    <property type="project" value="UniProtKB-UniRule"/>
</dbReference>
<evidence type="ECO:0000256" key="3">
    <source>
        <dbReference type="ARBA" id="ARBA00022679"/>
    </source>
</evidence>
<feature type="compositionally biased region" description="Basic residues" evidence="9">
    <location>
        <begin position="796"/>
        <end position="807"/>
    </location>
</feature>
<dbReference type="InterPro" id="IPR004087">
    <property type="entry name" value="KH_dom"/>
</dbReference>
<evidence type="ECO:0000256" key="5">
    <source>
        <dbReference type="ARBA" id="ARBA00022723"/>
    </source>
</evidence>
<dbReference type="CDD" id="cd04472">
    <property type="entry name" value="S1_PNPase"/>
    <property type="match status" value="1"/>
</dbReference>
<keyword evidence="5 8" id="KW-0479">Metal-binding</keyword>
<dbReference type="GO" id="GO:0000175">
    <property type="term" value="F:3'-5'-RNA exonuclease activity"/>
    <property type="evidence" value="ECO:0007669"/>
    <property type="project" value="TreeGrafter"/>
</dbReference>
<dbReference type="SUPFAM" id="SSF54791">
    <property type="entry name" value="Eukaryotic type KH-domain (KH-domain type I)"/>
    <property type="match status" value="1"/>
</dbReference>
<gene>
    <name evidence="8 11" type="primary">pnp</name>
    <name evidence="11" type="ORF">H7849_12215</name>
</gene>
<dbReference type="PANTHER" id="PTHR11252:SF0">
    <property type="entry name" value="POLYRIBONUCLEOTIDE NUCLEOTIDYLTRANSFERASE 1, MITOCHONDRIAL"/>
    <property type="match status" value="1"/>
</dbReference>
<dbReference type="Gene3D" id="3.30.1370.10">
    <property type="entry name" value="K Homology domain, type 1"/>
    <property type="match status" value="1"/>
</dbReference>
<feature type="compositionally biased region" description="Basic and acidic residues" evidence="9">
    <location>
        <begin position="723"/>
        <end position="739"/>
    </location>
</feature>
<reference evidence="11 12" key="1">
    <citation type="submission" date="2020-08" db="EMBL/GenBank/DDBJ databases">
        <title>Edaphobacter telluris sp. nov. and Acidobacterium dinghuensis sp. nov., two acidobacteria isolated from forest soil.</title>
        <authorList>
            <person name="Fu J."/>
            <person name="Qiu L."/>
        </authorList>
    </citation>
    <scope>NUCLEOTIDE SEQUENCE [LARGE SCALE GENOMIC DNA]</scope>
    <source>
        <strain evidence="11">4Y35</strain>
    </source>
</reference>
<dbReference type="InterPro" id="IPR036612">
    <property type="entry name" value="KH_dom_type_1_sf"/>
</dbReference>
<keyword evidence="3 8" id="KW-0808">Transferase</keyword>
<dbReference type="InterPro" id="IPR027408">
    <property type="entry name" value="PNPase/RNase_PH_dom_sf"/>
</dbReference>
<comment type="cofactor">
    <cofactor evidence="8">
        <name>Mg(2+)</name>
        <dbReference type="ChEBI" id="CHEBI:18420"/>
    </cofactor>
</comment>
<evidence type="ECO:0000313" key="12">
    <source>
        <dbReference type="Proteomes" id="UP000515312"/>
    </source>
</evidence>
<dbReference type="NCBIfam" id="NF008805">
    <property type="entry name" value="PRK11824.1"/>
    <property type="match status" value="1"/>
</dbReference>
<dbReference type="GO" id="GO:0004654">
    <property type="term" value="F:polyribonucleotide nucleotidyltransferase activity"/>
    <property type="evidence" value="ECO:0007669"/>
    <property type="project" value="UniProtKB-UniRule"/>
</dbReference>
<name>A0A7G8BPW7_9BACT</name>
<dbReference type="SUPFAM" id="SSF50249">
    <property type="entry name" value="Nucleic acid-binding proteins"/>
    <property type="match status" value="1"/>
</dbReference>
<evidence type="ECO:0000259" key="10">
    <source>
        <dbReference type="PROSITE" id="PS50126"/>
    </source>
</evidence>
<evidence type="ECO:0000313" key="11">
    <source>
        <dbReference type="EMBL" id="QNI34587.1"/>
    </source>
</evidence>
<dbReference type="InterPro" id="IPR036345">
    <property type="entry name" value="ExoRNase_PH_dom2_sf"/>
</dbReference>
<dbReference type="PROSITE" id="PS50084">
    <property type="entry name" value="KH_TYPE_1"/>
    <property type="match status" value="1"/>
</dbReference>
<evidence type="ECO:0000256" key="9">
    <source>
        <dbReference type="SAM" id="MobiDB-lite"/>
    </source>
</evidence>
<dbReference type="HAMAP" id="MF_01595">
    <property type="entry name" value="PNPase"/>
    <property type="match status" value="1"/>
</dbReference>
<evidence type="ECO:0000256" key="7">
    <source>
        <dbReference type="ARBA" id="ARBA00022884"/>
    </source>
</evidence>
<dbReference type="FunFam" id="3.30.230.70:FF:000002">
    <property type="entry name" value="Polyribonucleotide nucleotidyltransferase"/>
    <property type="match status" value="1"/>
</dbReference>
<comment type="catalytic activity">
    <reaction evidence="8">
        <text>RNA(n+1) + phosphate = RNA(n) + a ribonucleoside 5'-diphosphate</text>
        <dbReference type="Rhea" id="RHEA:22096"/>
        <dbReference type="Rhea" id="RHEA-COMP:14527"/>
        <dbReference type="Rhea" id="RHEA-COMP:17342"/>
        <dbReference type="ChEBI" id="CHEBI:43474"/>
        <dbReference type="ChEBI" id="CHEBI:57930"/>
        <dbReference type="ChEBI" id="CHEBI:140395"/>
        <dbReference type="EC" id="2.7.7.8"/>
    </reaction>
</comment>
<evidence type="ECO:0000256" key="8">
    <source>
        <dbReference type="HAMAP-Rule" id="MF_01595"/>
    </source>
</evidence>
<dbReference type="Gene3D" id="2.40.50.140">
    <property type="entry name" value="Nucleic acid-binding proteins"/>
    <property type="match status" value="1"/>
</dbReference>
<dbReference type="KEGG" id="adin:H7849_12215"/>
<dbReference type="Pfam" id="PF03725">
    <property type="entry name" value="RNase_PH_C"/>
    <property type="match status" value="2"/>
</dbReference>
<dbReference type="Gene3D" id="3.30.230.70">
    <property type="entry name" value="GHMP Kinase, N-terminal domain"/>
    <property type="match status" value="2"/>
</dbReference>
<dbReference type="EC" id="2.7.7.8" evidence="8"/>
<dbReference type="GO" id="GO:0003723">
    <property type="term" value="F:RNA binding"/>
    <property type="evidence" value="ECO:0007669"/>
    <property type="project" value="UniProtKB-UniRule"/>
</dbReference>
<dbReference type="PANTHER" id="PTHR11252">
    <property type="entry name" value="POLYRIBONUCLEOTIDE NUCLEOTIDYLTRANSFERASE"/>
    <property type="match status" value="1"/>
</dbReference>
<keyword evidence="2 8" id="KW-0963">Cytoplasm</keyword>
<dbReference type="GO" id="GO:0006396">
    <property type="term" value="P:RNA processing"/>
    <property type="evidence" value="ECO:0007669"/>
    <property type="project" value="InterPro"/>
</dbReference>
<sequence length="821" mass="88500">MKHEVTVELAGGKRLTFETGRMAKQASGAALVTQGDSVVLATAVAAPDPKEGIDFFPLTVDYREYAYAGGRIPGGFIKREGRPSEREILTSRQIDRPIRPLFPEGFRNETQVIALVFSADKENDPDVIGINAASAALALSDIPFGATVGAVRVGQVNGEFVINPSYTDRRDSKINITVVGTKDGIVMIESGSEGVTEDVVVDAIEFGHAEIKKIVAVIDELAAKAGKPKRPVTASEFDQAYYDALFAKVGDRLKDALDTKTHAKTESYALVKQIKDELAAELKELPEAEQGAAKKKLATYYETLRERIFREQVTKDRIRPDRRAFDEIRPITIETGVLPRTHGSALFTRGETQALVTATLGTNDDSQRLETFEGEQKKRFMLHYNFPPFSVGEVGRMTGVGRREVGHGALAERAISAVLPSEADSPYAIRIVSDILESNGSSSMASVCGASLALMDAGIPLKAAVAGVAMGLVKEGDDYAILTDIAGAEDHYGDMDFKVAGTREGITALQMDIKISGITGQIMREAMEQARRGRLFLLDTMDAALNGPRTEKSKYAPQIRTLQIPTDKIRDLIGPGGKTIRGIIEATQVKIDVDDTGRVNVASSDEEGLKKALAMINDLTAVPEVGKTYLGKVVRLAEFGAFVEIFPGTDGLLHISEISEHRVKDVKDELREGDQVLVKVLGIEGNRIKLSRKALLKEQRAKLGITEPQSGQIDDVAASGEPQENHDHRERPARTEERQPSSNASTITIEGGDDFDDEEGSGEEGEEVNFNRADGAPAHAGSGDRRPGGGGGANNNRRRRGRGRRGPGRGPGGGGGNRGPQ</sequence>
<evidence type="ECO:0000256" key="2">
    <source>
        <dbReference type="ARBA" id="ARBA00022490"/>
    </source>
</evidence>
<dbReference type="Pfam" id="PF00575">
    <property type="entry name" value="S1"/>
    <property type="match status" value="1"/>
</dbReference>
<dbReference type="FunFam" id="3.30.230.70:FF:000001">
    <property type="entry name" value="Polyribonucleotide nucleotidyltransferase"/>
    <property type="match status" value="1"/>
</dbReference>
<dbReference type="CDD" id="cd11363">
    <property type="entry name" value="RNase_PH_PNPase_1"/>
    <property type="match status" value="1"/>
</dbReference>
<proteinExistence type="inferred from homology"/>
<organism evidence="11 12">
    <name type="scientific">Alloacidobacterium dinghuense</name>
    <dbReference type="NCBI Taxonomy" id="2763107"/>
    <lineage>
        <taxon>Bacteria</taxon>
        <taxon>Pseudomonadati</taxon>
        <taxon>Acidobacteriota</taxon>
        <taxon>Terriglobia</taxon>
        <taxon>Terriglobales</taxon>
        <taxon>Acidobacteriaceae</taxon>
        <taxon>Alloacidobacterium</taxon>
    </lineage>
</organism>
<dbReference type="SUPFAM" id="SSF55666">
    <property type="entry name" value="Ribonuclease PH domain 2-like"/>
    <property type="match status" value="2"/>
</dbReference>
<dbReference type="SUPFAM" id="SSF54211">
    <property type="entry name" value="Ribosomal protein S5 domain 2-like"/>
    <property type="match status" value="2"/>
</dbReference>
<dbReference type="InterPro" id="IPR036456">
    <property type="entry name" value="PNPase_PH_RNA-bd_sf"/>
</dbReference>
<dbReference type="SMART" id="SM00316">
    <property type="entry name" value="S1"/>
    <property type="match status" value="1"/>
</dbReference>
<feature type="compositionally biased region" description="Acidic residues" evidence="9">
    <location>
        <begin position="751"/>
        <end position="767"/>
    </location>
</feature>
<dbReference type="InterPro" id="IPR012340">
    <property type="entry name" value="NA-bd_OB-fold"/>
</dbReference>
<dbReference type="SUPFAM" id="SSF46915">
    <property type="entry name" value="Polynucleotide phosphorylase/guanosine pentaphosphate synthase (PNPase/GPSI), domain 3"/>
    <property type="match status" value="1"/>
</dbReference>
<dbReference type="Proteomes" id="UP000515312">
    <property type="component" value="Chromosome"/>
</dbReference>
<comment type="function">
    <text evidence="8">Involved in mRNA degradation. Catalyzes the phosphorolysis of single-stranded polyribonucleotides processively in the 3'- to 5'-direction.</text>
</comment>